<gene>
    <name evidence="2" type="ORF">ACFQ1S_32620</name>
</gene>
<evidence type="ECO:0000313" key="2">
    <source>
        <dbReference type="EMBL" id="MFD1049940.1"/>
    </source>
</evidence>
<dbReference type="PANTHER" id="PTHR33371">
    <property type="entry name" value="INTERMEMBRANE PHOSPHOLIPID TRANSPORT SYSTEM BINDING PROTEIN MLAD-RELATED"/>
    <property type="match status" value="1"/>
</dbReference>
<feature type="domain" description="Mce/MlaD" evidence="1">
    <location>
        <begin position="39"/>
        <end position="109"/>
    </location>
</feature>
<dbReference type="EMBL" id="JBHTIS010002499">
    <property type="protein sequence ID" value="MFD1049940.1"/>
    <property type="molecule type" value="Genomic_DNA"/>
</dbReference>
<name>A0ABW3MKG9_9PSEU</name>
<dbReference type="Proteomes" id="UP001597045">
    <property type="component" value="Unassembled WGS sequence"/>
</dbReference>
<reference evidence="3" key="1">
    <citation type="journal article" date="2019" name="Int. J. Syst. Evol. Microbiol.">
        <title>The Global Catalogue of Microorganisms (GCM) 10K type strain sequencing project: providing services to taxonomists for standard genome sequencing and annotation.</title>
        <authorList>
            <consortium name="The Broad Institute Genomics Platform"/>
            <consortium name="The Broad Institute Genome Sequencing Center for Infectious Disease"/>
            <person name="Wu L."/>
            <person name="Ma J."/>
        </authorList>
    </citation>
    <scope>NUCLEOTIDE SEQUENCE [LARGE SCALE GENOMIC DNA]</scope>
    <source>
        <strain evidence="3">JCM 31486</strain>
    </source>
</reference>
<evidence type="ECO:0000259" key="1">
    <source>
        <dbReference type="Pfam" id="PF02470"/>
    </source>
</evidence>
<dbReference type="Pfam" id="PF02470">
    <property type="entry name" value="MlaD"/>
    <property type="match status" value="1"/>
</dbReference>
<dbReference type="PANTHER" id="PTHR33371:SF19">
    <property type="entry name" value="MCE-FAMILY PROTEIN MCE4A"/>
    <property type="match status" value="1"/>
</dbReference>
<feature type="non-terminal residue" evidence="2">
    <location>
        <position position="109"/>
    </location>
</feature>
<accession>A0ABW3MKG9</accession>
<dbReference type="InterPro" id="IPR052336">
    <property type="entry name" value="MlaD_Phospholipid_Transporter"/>
</dbReference>
<protein>
    <submittedName>
        <fullName evidence="2">MlaD family protein</fullName>
    </submittedName>
</protein>
<proteinExistence type="predicted"/>
<dbReference type="InterPro" id="IPR003399">
    <property type="entry name" value="Mce/MlaD"/>
</dbReference>
<sequence length="109" mass="12092">MSTRIRYQLLGLVFLLIVALFVYLTVASYRKAFTPVAMVTLQTDHVGNQLQAGADVKVRGMIVGEVRDIRAMGDHAEMDLAMQPDKLDAIPANVSARLLPKTLFGERYV</sequence>
<keyword evidence="3" id="KW-1185">Reference proteome</keyword>
<organism evidence="2 3">
    <name type="scientific">Kibdelosporangium lantanae</name>
    <dbReference type="NCBI Taxonomy" id="1497396"/>
    <lineage>
        <taxon>Bacteria</taxon>
        <taxon>Bacillati</taxon>
        <taxon>Actinomycetota</taxon>
        <taxon>Actinomycetes</taxon>
        <taxon>Pseudonocardiales</taxon>
        <taxon>Pseudonocardiaceae</taxon>
        <taxon>Kibdelosporangium</taxon>
    </lineage>
</organism>
<comment type="caution">
    <text evidence="2">The sequence shown here is derived from an EMBL/GenBank/DDBJ whole genome shotgun (WGS) entry which is preliminary data.</text>
</comment>
<evidence type="ECO:0000313" key="3">
    <source>
        <dbReference type="Proteomes" id="UP001597045"/>
    </source>
</evidence>